<evidence type="ECO:0000313" key="3">
    <source>
        <dbReference type="EMBL" id="MEF7612351.1"/>
    </source>
</evidence>
<evidence type="ECO:0000256" key="2">
    <source>
        <dbReference type="SAM" id="SignalP"/>
    </source>
</evidence>
<accession>A0AAW9Q4E0</accession>
<dbReference type="PANTHER" id="PTHR42928:SF5">
    <property type="entry name" value="BLR1237 PROTEIN"/>
    <property type="match status" value="1"/>
</dbReference>
<dbReference type="Gene3D" id="3.40.190.10">
    <property type="entry name" value="Periplasmic binding protein-like II"/>
    <property type="match status" value="1"/>
</dbReference>
<dbReference type="CDD" id="cd07012">
    <property type="entry name" value="PBP2_Bug_TTT"/>
    <property type="match status" value="1"/>
</dbReference>
<keyword evidence="4" id="KW-1185">Reference proteome</keyword>
<dbReference type="InterPro" id="IPR042100">
    <property type="entry name" value="Bug_dom1"/>
</dbReference>
<dbReference type="SUPFAM" id="SSF53850">
    <property type="entry name" value="Periplasmic binding protein-like II"/>
    <property type="match status" value="1"/>
</dbReference>
<reference evidence="3 4" key="1">
    <citation type="submission" date="2024-02" db="EMBL/GenBank/DDBJ databases">
        <title>Genome sequence of Aquincola sp. MAHUQ-54.</title>
        <authorList>
            <person name="Huq M.A."/>
        </authorList>
    </citation>
    <scope>NUCLEOTIDE SEQUENCE [LARGE SCALE GENOMIC DNA]</scope>
    <source>
        <strain evidence="3 4">MAHUQ-54</strain>
    </source>
</reference>
<dbReference type="PIRSF" id="PIRSF017082">
    <property type="entry name" value="YflP"/>
    <property type="match status" value="1"/>
</dbReference>
<dbReference type="Proteomes" id="UP001336250">
    <property type="component" value="Unassembled WGS sequence"/>
</dbReference>
<proteinExistence type="inferred from homology"/>
<gene>
    <name evidence="3" type="ORF">V4F39_00420</name>
</gene>
<dbReference type="EMBL" id="JAZIBG010000001">
    <property type="protein sequence ID" value="MEF7612351.1"/>
    <property type="molecule type" value="Genomic_DNA"/>
</dbReference>
<keyword evidence="2" id="KW-0732">Signal</keyword>
<organism evidence="3 4">
    <name type="scientific">Aquincola agrisoli</name>
    <dbReference type="NCBI Taxonomy" id="3119538"/>
    <lineage>
        <taxon>Bacteria</taxon>
        <taxon>Pseudomonadati</taxon>
        <taxon>Pseudomonadota</taxon>
        <taxon>Betaproteobacteria</taxon>
        <taxon>Burkholderiales</taxon>
        <taxon>Sphaerotilaceae</taxon>
        <taxon>Aquincola</taxon>
    </lineage>
</organism>
<dbReference type="Pfam" id="PF03401">
    <property type="entry name" value="TctC"/>
    <property type="match status" value="1"/>
</dbReference>
<sequence>MKKLLALLLAAACAAPATGWAQAYPSKMIRLVVPYPAGGTTDIMARVLQEPLQKALGQTVLVENKPGAAGALGAREVARAPADGHTLFFVNNGILSVTPQVVKSAGFDGVKDFAPVALVSTAPMFVVVNGSVPATDVRSYVEYVKKQPQPVAYASAGIGSFGHLTSELFARTAGLKMTHIPYKGQAATTNAVVSGEVGLLVTTASAAMNEFIASGRLHLLGVTSPEPSPLAPGVPTVGATLPGFTAESWFAILAPAGTPPQVVARLNAVINETLGHEDIQRRFLGFGVVATTATPRRLADMVAEDVARWAPVIRERAISTE</sequence>
<dbReference type="AlphaFoldDB" id="A0AAW9Q4E0"/>
<feature type="signal peptide" evidence="2">
    <location>
        <begin position="1"/>
        <end position="23"/>
    </location>
</feature>
<dbReference type="Gene3D" id="3.40.190.150">
    <property type="entry name" value="Bordetella uptake gene, domain 1"/>
    <property type="match status" value="1"/>
</dbReference>
<name>A0AAW9Q4E0_9BURK</name>
<dbReference type="InterPro" id="IPR005064">
    <property type="entry name" value="BUG"/>
</dbReference>
<evidence type="ECO:0000313" key="4">
    <source>
        <dbReference type="Proteomes" id="UP001336250"/>
    </source>
</evidence>
<protein>
    <submittedName>
        <fullName evidence="3">Tripartite tricarboxylate transporter substrate binding protein</fullName>
    </submittedName>
</protein>
<evidence type="ECO:0000256" key="1">
    <source>
        <dbReference type="ARBA" id="ARBA00006987"/>
    </source>
</evidence>
<comment type="caution">
    <text evidence="3">The sequence shown here is derived from an EMBL/GenBank/DDBJ whole genome shotgun (WGS) entry which is preliminary data.</text>
</comment>
<dbReference type="RefSeq" id="WP_332287245.1">
    <property type="nucleotide sequence ID" value="NZ_JAZIBG010000001.1"/>
</dbReference>
<comment type="similarity">
    <text evidence="1">Belongs to the UPF0065 (bug) family.</text>
</comment>
<dbReference type="PANTHER" id="PTHR42928">
    <property type="entry name" value="TRICARBOXYLATE-BINDING PROTEIN"/>
    <property type="match status" value="1"/>
</dbReference>
<feature type="chain" id="PRO_5043948149" evidence="2">
    <location>
        <begin position="24"/>
        <end position="321"/>
    </location>
</feature>